<sequence>MHTSYWLGFGTGIQLCWIIMWSSRLIFGRGVWSQLQLTWINLKIWSHKRLIRKLERESQLLKRKLIAIGVSPEEWE</sequence>
<reference evidence="2" key="1">
    <citation type="journal article" date="2015" name="Nature">
        <title>Complex archaea that bridge the gap between prokaryotes and eukaryotes.</title>
        <authorList>
            <person name="Spang A."/>
            <person name="Saw J.H."/>
            <person name="Jorgensen S.L."/>
            <person name="Zaremba-Niedzwiedzka K."/>
            <person name="Martijn J."/>
            <person name="Lind A.E."/>
            <person name="van Eijk R."/>
            <person name="Schleper C."/>
            <person name="Guy L."/>
            <person name="Ettema T.J."/>
        </authorList>
    </citation>
    <scope>NUCLEOTIDE SEQUENCE</scope>
</reference>
<comment type="caution">
    <text evidence="2">The sequence shown here is derived from an EMBL/GenBank/DDBJ whole genome shotgun (WGS) entry which is preliminary data.</text>
</comment>
<protein>
    <submittedName>
        <fullName evidence="2">Uncharacterized protein</fullName>
    </submittedName>
</protein>
<dbReference type="EMBL" id="LAZR01032032">
    <property type="protein sequence ID" value="KKL52040.1"/>
    <property type="molecule type" value="Genomic_DNA"/>
</dbReference>
<organism evidence="2">
    <name type="scientific">marine sediment metagenome</name>
    <dbReference type="NCBI Taxonomy" id="412755"/>
    <lineage>
        <taxon>unclassified sequences</taxon>
        <taxon>metagenomes</taxon>
        <taxon>ecological metagenomes</taxon>
    </lineage>
</organism>
<keyword evidence="1" id="KW-1133">Transmembrane helix</keyword>
<name>A0A0F9F472_9ZZZZ</name>
<feature type="transmembrane region" description="Helical" evidence="1">
    <location>
        <begin position="6"/>
        <end position="27"/>
    </location>
</feature>
<evidence type="ECO:0000313" key="2">
    <source>
        <dbReference type="EMBL" id="KKL52040.1"/>
    </source>
</evidence>
<accession>A0A0F9F472</accession>
<proteinExistence type="predicted"/>
<evidence type="ECO:0000256" key="1">
    <source>
        <dbReference type="SAM" id="Phobius"/>
    </source>
</evidence>
<gene>
    <name evidence="2" type="ORF">LCGC14_2289420</name>
</gene>
<keyword evidence="1" id="KW-0812">Transmembrane</keyword>
<dbReference type="AlphaFoldDB" id="A0A0F9F472"/>
<keyword evidence="1" id="KW-0472">Membrane</keyword>